<gene>
    <name evidence="2" type="ORF">FTUN_6901</name>
</gene>
<accession>A0A6M5YZJ7</accession>
<proteinExistence type="predicted"/>
<evidence type="ECO:0000256" key="1">
    <source>
        <dbReference type="SAM" id="MobiDB-lite"/>
    </source>
</evidence>
<keyword evidence="3" id="KW-1185">Reference proteome</keyword>
<reference evidence="3" key="1">
    <citation type="submission" date="2020-05" db="EMBL/GenBank/DDBJ databases">
        <title>Frigoriglobus tundricola gen. nov., sp. nov., a psychrotolerant cellulolytic planctomycete of the family Gemmataceae with two divergent copies of 16S rRNA gene.</title>
        <authorList>
            <person name="Kulichevskaya I.S."/>
            <person name="Ivanova A.A."/>
            <person name="Naumoff D.G."/>
            <person name="Beletsky A.V."/>
            <person name="Rijpstra W.I.C."/>
            <person name="Sinninghe Damste J.S."/>
            <person name="Mardanov A.V."/>
            <person name="Ravin N.V."/>
            <person name="Dedysh S.N."/>
        </authorList>
    </citation>
    <scope>NUCLEOTIDE SEQUENCE [LARGE SCALE GENOMIC DNA]</scope>
    <source>
        <strain evidence="3">PL17</strain>
    </source>
</reference>
<dbReference type="AlphaFoldDB" id="A0A6M5YZJ7"/>
<dbReference type="EMBL" id="CP053452">
    <property type="protein sequence ID" value="QJW99298.1"/>
    <property type="molecule type" value="Genomic_DNA"/>
</dbReference>
<name>A0A6M5YZJ7_9BACT</name>
<dbReference type="Proteomes" id="UP000503447">
    <property type="component" value="Chromosome"/>
</dbReference>
<organism evidence="2 3">
    <name type="scientific">Frigoriglobus tundricola</name>
    <dbReference type="NCBI Taxonomy" id="2774151"/>
    <lineage>
        <taxon>Bacteria</taxon>
        <taxon>Pseudomonadati</taxon>
        <taxon>Planctomycetota</taxon>
        <taxon>Planctomycetia</taxon>
        <taxon>Gemmatales</taxon>
        <taxon>Gemmataceae</taxon>
        <taxon>Frigoriglobus</taxon>
    </lineage>
</organism>
<sequence length="83" mass="9170">MCITIHDEPTASALASASTPQDVRGPNGTLLGQFIPASLPKVSFPEFGVTDEELERQLNDPNARWHTPEEVMTRLREIDHCSP</sequence>
<dbReference type="KEGG" id="ftj:FTUN_6901"/>
<protein>
    <submittedName>
        <fullName evidence="2">Uncharacterized protein</fullName>
    </submittedName>
</protein>
<feature type="region of interest" description="Disordered" evidence="1">
    <location>
        <begin position="1"/>
        <end position="22"/>
    </location>
</feature>
<evidence type="ECO:0000313" key="2">
    <source>
        <dbReference type="EMBL" id="QJW99298.1"/>
    </source>
</evidence>
<evidence type="ECO:0000313" key="3">
    <source>
        <dbReference type="Proteomes" id="UP000503447"/>
    </source>
</evidence>